<keyword evidence="3" id="KW-1185">Reference proteome</keyword>
<organism evidence="2 3">
    <name type="scientific">Mycena sanguinolenta</name>
    <dbReference type="NCBI Taxonomy" id="230812"/>
    <lineage>
        <taxon>Eukaryota</taxon>
        <taxon>Fungi</taxon>
        <taxon>Dikarya</taxon>
        <taxon>Basidiomycota</taxon>
        <taxon>Agaricomycotina</taxon>
        <taxon>Agaricomycetes</taxon>
        <taxon>Agaricomycetidae</taxon>
        <taxon>Agaricales</taxon>
        <taxon>Marasmiineae</taxon>
        <taxon>Mycenaceae</taxon>
        <taxon>Mycena</taxon>
    </lineage>
</organism>
<evidence type="ECO:0000313" key="3">
    <source>
        <dbReference type="Proteomes" id="UP000623467"/>
    </source>
</evidence>
<dbReference type="EMBL" id="JACAZH010000008">
    <property type="protein sequence ID" value="KAF7361124.1"/>
    <property type="molecule type" value="Genomic_DNA"/>
</dbReference>
<dbReference type="Gene3D" id="3.30.710.10">
    <property type="entry name" value="Potassium Channel Kv1.1, Chain A"/>
    <property type="match status" value="1"/>
</dbReference>
<sequence>MNMDDVPVAQDPPNTPTRVEDLWFATDVVIIRAENKIFRVMGGILAARSTVFRDMIAFPQPEDSDIEKIDGFPVVRLYDSAEDVEVFLRAIFDSGYFMPAPAPFPLFATLGILRLSHKYDVLFLHRRALDHLAKDGWYRITYGGPNVTDHLTLSLHDDSLKVNFSIISAALEVNAPWLLPWPYYCAATHSAEMLLPFMEGPTAPHALKALAAHAHLVRGMIDIEGSLTIREPCANAERCDRARDSALVRVFRHVSEAGLDPLPSKTEFGQNISPKLTADGRCSQCIQSLRTKHHEAASVFWDQLPSIFGLQPWKDLHAMAQAAMRDDPAERVSQ</sequence>
<dbReference type="Proteomes" id="UP000623467">
    <property type="component" value="Unassembled WGS sequence"/>
</dbReference>
<name>A0A8H6YLB3_9AGAR</name>
<dbReference type="SUPFAM" id="SSF54695">
    <property type="entry name" value="POZ domain"/>
    <property type="match status" value="1"/>
</dbReference>
<dbReference type="OrthoDB" id="3031817at2759"/>
<dbReference type="InterPro" id="IPR000210">
    <property type="entry name" value="BTB/POZ_dom"/>
</dbReference>
<comment type="caution">
    <text evidence="2">The sequence shown here is derived from an EMBL/GenBank/DDBJ whole genome shotgun (WGS) entry which is preliminary data.</text>
</comment>
<gene>
    <name evidence="2" type="ORF">MSAN_01144200</name>
</gene>
<accession>A0A8H6YLB3</accession>
<proteinExistence type="predicted"/>
<dbReference type="PROSITE" id="PS50097">
    <property type="entry name" value="BTB"/>
    <property type="match status" value="1"/>
</dbReference>
<evidence type="ECO:0000313" key="2">
    <source>
        <dbReference type="EMBL" id="KAF7361124.1"/>
    </source>
</evidence>
<feature type="domain" description="BTB" evidence="1">
    <location>
        <begin position="26"/>
        <end position="100"/>
    </location>
</feature>
<evidence type="ECO:0000259" key="1">
    <source>
        <dbReference type="PROSITE" id="PS50097"/>
    </source>
</evidence>
<dbReference type="AlphaFoldDB" id="A0A8H6YLB3"/>
<protein>
    <submittedName>
        <fullName evidence="2">BTB domain-containing protein</fullName>
    </submittedName>
</protein>
<dbReference type="InterPro" id="IPR011333">
    <property type="entry name" value="SKP1/BTB/POZ_sf"/>
</dbReference>
<reference evidence="2" key="1">
    <citation type="submission" date="2020-05" db="EMBL/GenBank/DDBJ databases">
        <title>Mycena genomes resolve the evolution of fungal bioluminescence.</title>
        <authorList>
            <person name="Tsai I.J."/>
        </authorList>
    </citation>
    <scope>NUCLEOTIDE SEQUENCE</scope>
    <source>
        <strain evidence="2">160909Yilan</strain>
    </source>
</reference>